<organism evidence="3 4">
    <name type="scientific">Striga asiatica</name>
    <name type="common">Asiatic witchweed</name>
    <name type="synonym">Buchnera asiatica</name>
    <dbReference type="NCBI Taxonomy" id="4170"/>
    <lineage>
        <taxon>Eukaryota</taxon>
        <taxon>Viridiplantae</taxon>
        <taxon>Streptophyta</taxon>
        <taxon>Embryophyta</taxon>
        <taxon>Tracheophyta</taxon>
        <taxon>Spermatophyta</taxon>
        <taxon>Magnoliopsida</taxon>
        <taxon>eudicotyledons</taxon>
        <taxon>Gunneridae</taxon>
        <taxon>Pentapetalae</taxon>
        <taxon>asterids</taxon>
        <taxon>lamiids</taxon>
        <taxon>Lamiales</taxon>
        <taxon>Orobanchaceae</taxon>
        <taxon>Buchnereae</taxon>
        <taxon>Striga</taxon>
    </lineage>
</organism>
<evidence type="ECO:0000256" key="2">
    <source>
        <dbReference type="SAM" id="Phobius"/>
    </source>
</evidence>
<dbReference type="Proteomes" id="UP000325081">
    <property type="component" value="Unassembled WGS sequence"/>
</dbReference>
<evidence type="ECO:0000313" key="3">
    <source>
        <dbReference type="EMBL" id="GER37949.1"/>
    </source>
</evidence>
<comment type="caution">
    <text evidence="3">The sequence shown here is derived from an EMBL/GenBank/DDBJ whole genome shotgun (WGS) entry which is preliminary data.</text>
</comment>
<feature type="transmembrane region" description="Helical" evidence="2">
    <location>
        <begin position="123"/>
        <end position="144"/>
    </location>
</feature>
<dbReference type="GO" id="GO:0003964">
    <property type="term" value="F:RNA-directed DNA polymerase activity"/>
    <property type="evidence" value="ECO:0007669"/>
    <property type="project" value="UniProtKB-KW"/>
</dbReference>
<keyword evidence="3" id="KW-0548">Nucleotidyltransferase</keyword>
<keyword evidence="2" id="KW-1133">Transmembrane helix</keyword>
<keyword evidence="2" id="KW-0472">Membrane</keyword>
<protein>
    <submittedName>
        <fullName evidence="3">Non-ltr retroelement reverse transcriptase</fullName>
    </submittedName>
</protein>
<evidence type="ECO:0000313" key="4">
    <source>
        <dbReference type="Proteomes" id="UP000325081"/>
    </source>
</evidence>
<reference evidence="4" key="1">
    <citation type="journal article" date="2019" name="Curr. Biol.">
        <title>Genome Sequence of Striga asiatica Provides Insight into the Evolution of Plant Parasitism.</title>
        <authorList>
            <person name="Yoshida S."/>
            <person name="Kim S."/>
            <person name="Wafula E.K."/>
            <person name="Tanskanen J."/>
            <person name="Kim Y.M."/>
            <person name="Honaas L."/>
            <person name="Yang Z."/>
            <person name="Spallek T."/>
            <person name="Conn C.E."/>
            <person name="Ichihashi Y."/>
            <person name="Cheong K."/>
            <person name="Cui S."/>
            <person name="Der J.P."/>
            <person name="Gundlach H."/>
            <person name="Jiao Y."/>
            <person name="Hori C."/>
            <person name="Ishida J.K."/>
            <person name="Kasahara H."/>
            <person name="Kiba T."/>
            <person name="Kim M.S."/>
            <person name="Koo N."/>
            <person name="Laohavisit A."/>
            <person name="Lee Y.H."/>
            <person name="Lumba S."/>
            <person name="McCourt P."/>
            <person name="Mortimer J.C."/>
            <person name="Mutuku J.M."/>
            <person name="Nomura T."/>
            <person name="Sasaki-Sekimoto Y."/>
            <person name="Seto Y."/>
            <person name="Wang Y."/>
            <person name="Wakatake T."/>
            <person name="Sakakibara H."/>
            <person name="Demura T."/>
            <person name="Yamaguchi S."/>
            <person name="Yoneyama K."/>
            <person name="Manabe R.I."/>
            <person name="Nelson D.C."/>
            <person name="Schulman A.H."/>
            <person name="Timko M.P."/>
            <person name="dePamphilis C.W."/>
            <person name="Choi D."/>
            <person name="Shirasu K."/>
        </authorList>
    </citation>
    <scope>NUCLEOTIDE SEQUENCE [LARGE SCALE GENOMIC DNA]</scope>
    <source>
        <strain evidence="4">cv. UVA1</strain>
    </source>
</reference>
<dbReference type="AlphaFoldDB" id="A0A5A7PYI1"/>
<gene>
    <name evidence="3" type="ORF">STAS_14399</name>
</gene>
<keyword evidence="4" id="KW-1185">Reference proteome</keyword>
<sequence>AMRFSDARPYKLFEAHPVLINLKPIQKRSEAKTENPQEFSPAASPPPVRQMTASSSSNFLFEASVAKESVEGKLLPINVAHDTQRNTSSSKTPPEKEKKKEFLSFFLKLSEIEYLEVLIKSNFYVFSIVFVMYCFCYMLGYAILFSKILLNFGGVKGSSLHWKKWEDLSLPQKMGGLGFHDRTNLEKALKDCY</sequence>
<feature type="non-terminal residue" evidence="3">
    <location>
        <position position="1"/>
    </location>
</feature>
<feature type="region of interest" description="Disordered" evidence="1">
    <location>
        <begin position="30"/>
        <end position="51"/>
    </location>
</feature>
<name>A0A5A7PYI1_STRAF</name>
<dbReference type="EMBL" id="BKCP01005406">
    <property type="protein sequence ID" value="GER37949.1"/>
    <property type="molecule type" value="Genomic_DNA"/>
</dbReference>
<accession>A0A5A7PYI1</accession>
<evidence type="ECO:0000256" key="1">
    <source>
        <dbReference type="SAM" id="MobiDB-lite"/>
    </source>
</evidence>
<proteinExistence type="predicted"/>
<keyword evidence="2" id="KW-0812">Transmembrane</keyword>
<keyword evidence="3" id="KW-0695">RNA-directed DNA polymerase</keyword>
<keyword evidence="3" id="KW-0808">Transferase</keyword>